<proteinExistence type="predicted"/>
<evidence type="ECO:0000313" key="3">
    <source>
        <dbReference type="Proteomes" id="UP000076154"/>
    </source>
</evidence>
<gene>
    <name evidence="2" type="ORF">Hypma_013105</name>
</gene>
<dbReference type="Proteomes" id="UP000076154">
    <property type="component" value="Unassembled WGS sequence"/>
</dbReference>
<protein>
    <submittedName>
        <fullName evidence="2">Uncharacterized protein</fullName>
    </submittedName>
</protein>
<reference evidence="2" key="1">
    <citation type="submission" date="2018-04" db="EMBL/GenBank/DDBJ databases">
        <title>Whole genome sequencing of Hypsizygus marmoreus.</title>
        <authorList>
            <person name="Choi I.-G."/>
            <person name="Min B."/>
            <person name="Kim J.-G."/>
            <person name="Kim S."/>
            <person name="Oh Y.-L."/>
            <person name="Kong W.-S."/>
            <person name="Park H."/>
            <person name="Jeong J."/>
            <person name="Song E.-S."/>
        </authorList>
    </citation>
    <scope>NUCLEOTIDE SEQUENCE [LARGE SCALE GENOMIC DNA]</scope>
    <source>
        <strain evidence="2">51987-8</strain>
    </source>
</reference>
<dbReference type="AlphaFoldDB" id="A0A369JJH7"/>
<accession>A0A369JJH7</accession>
<evidence type="ECO:0000256" key="1">
    <source>
        <dbReference type="SAM" id="MobiDB-lite"/>
    </source>
</evidence>
<sequence length="313" mass="35613">MRTSTMLSMVQSMATSSQLHPSSQVEVHSLPDETEVGQNQTQLSTPPLLSSLDEIKAFIYQSRDEEKPVFASFHVSDHDLETIYEFVQVRGFRNFRLSCSNTHNLTLRYLPGVAHHVAVRELESAILSSICESPHLPRNFYRMDAIVLTGAATVTLDKRDKLYKEPDGSFSSSDTFPLVVIEAGVPQFMPQMQDDARHWLQETPVNMVILITLGPEASGPDIDGVPMPCIQVQHFEKLASDVDDQSRTPRIYTTLKAVWTHEDDVGDFMLPGRHFFVEGTAEHEVFRAGDYPLVVKREKVLKIRRWIRKMWRS</sequence>
<keyword evidence="3" id="KW-1185">Reference proteome</keyword>
<organism evidence="2 3">
    <name type="scientific">Hypsizygus marmoreus</name>
    <name type="common">White beech mushroom</name>
    <name type="synonym">Agaricus marmoreus</name>
    <dbReference type="NCBI Taxonomy" id="39966"/>
    <lineage>
        <taxon>Eukaryota</taxon>
        <taxon>Fungi</taxon>
        <taxon>Dikarya</taxon>
        <taxon>Basidiomycota</taxon>
        <taxon>Agaricomycotina</taxon>
        <taxon>Agaricomycetes</taxon>
        <taxon>Agaricomycetidae</taxon>
        <taxon>Agaricales</taxon>
        <taxon>Tricholomatineae</taxon>
        <taxon>Lyophyllaceae</taxon>
        <taxon>Hypsizygus</taxon>
    </lineage>
</organism>
<dbReference type="OrthoDB" id="2947980at2759"/>
<feature type="region of interest" description="Disordered" evidence="1">
    <location>
        <begin position="1"/>
        <end position="26"/>
    </location>
</feature>
<evidence type="ECO:0000313" key="2">
    <source>
        <dbReference type="EMBL" id="RDB19863.1"/>
    </source>
</evidence>
<comment type="caution">
    <text evidence="2">The sequence shown here is derived from an EMBL/GenBank/DDBJ whole genome shotgun (WGS) entry which is preliminary data.</text>
</comment>
<dbReference type="EMBL" id="LUEZ02000071">
    <property type="protein sequence ID" value="RDB19863.1"/>
    <property type="molecule type" value="Genomic_DNA"/>
</dbReference>
<dbReference type="InParanoid" id="A0A369JJH7"/>
<name>A0A369JJH7_HYPMA</name>